<dbReference type="EMBL" id="JBHSQB010000009">
    <property type="protein sequence ID" value="MFC6097694.1"/>
    <property type="molecule type" value="Genomic_DNA"/>
</dbReference>
<dbReference type="InterPro" id="IPR001789">
    <property type="entry name" value="Sig_transdc_resp-reg_receiver"/>
</dbReference>
<feature type="domain" description="Response regulatory" evidence="2">
    <location>
        <begin position="4"/>
        <end position="132"/>
    </location>
</feature>
<dbReference type="Gene3D" id="3.40.50.2300">
    <property type="match status" value="1"/>
</dbReference>
<name>A0ABW1PR33_9FLAO</name>
<evidence type="ECO:0000259" key="2">
    <source>
        <dbReference type="PROSITE" id="PS50110"/>
    </source>
</evidence>
<proteinExistence type="predicted"/>
<comment type="caution">
    <text evidence="3">The sequence shown here is derived from an EMBL/GenBank/DDBJ whole genome shotgun (WGS) entry which is preliminary data.</text>
</comment>
<sequence>MFKKILIAEDIDSIQNSVIAQISELTKAEIHHSKYCDEAYLKIKKAKLDDEPFDLLITDLSFVQDHREVILSSGEELIRATRESQPDLKIIAYSIEDKSYKIKQLFDICGINGFVSKGRYGSMELEKAILFLAEEDEDYIDSKLSHVVKTSKIIEIEEFDLKLIKLLSNGLTQSEIVEKFKAQNIPTSNSSIEKRILKLKTYFKAKNTIHLISNAKDLGLI</sequence>
<dbReference type="RefSeq" id="WP_379792658.1">
    <property type="nucleotide sequence ID" value="NZ_JBHSQB010000009.1"/>
</dbReference>
<accession>A0ABW1PR33</accession>
<dbReference type="Proteomes" id="UP001596287">
    <property type="component" value="Unassembled WGS sequence"/>
</dbReference>
<gene>
    <name evidence="3" type="ORF">ACFPVY_13640</name>
</gene>
<evidence type="ECO:0000313" key="3">
    <source>
        <dbReference type="EMBL" id="MFC6097694.1"/>
    </source>
</evidence>
<evidence type="ECO:0000256" key="1">
    <source>
        <dbReference type="PROSITE-ProRule" id="PRU00169"/>
    </source>
</evidence>
<dbReference type="InterPro" id="IPR011006">
    <property type="entry name" value="CheY-like_superfamily"/>
</dbReference>
<protein>
    <submittedName>
        <fullName evidence="3">Response regulator</fullName>
    </submittedName>
</protein>
<organism evidence="3 4">
    <name type="scientific">Flavobacterium qiangtangense</name>
    <dbReference type="NCBI Taxonomy" id="1442595"/>
    <lineage>
        <taxon>Bacteria</taxon>
        <taxon>Pseudomonadati</taxon>
        <taxon>Bacteroidota</taxon>
        <taxon>Flavobacteriia</taxon>
        <taxon>Flavobacteriales</taxon>
        <taxon>Flavobacteriaceae</taxon>
        <taxon>Flavobacterium</taxon>
    </lineage>
</organism>
<dbReference type="PROSITE" id="PS50110">
    <property type="entry name" value="RESPONSE_REGULATORY"/>
    <property type="match status" value="1"/>
</dbReference>
<feature type="modified residue" description="4-aspartylphosphate" evidence="1">
    <location>
        <position position="59"/>
    </location>
</feature>
<keyword evidence="4" id="KW-1185">Reference proteome</keyword>
<dbReference type="SUPFAM" id="SSF52172">
    <property type="entry name" value="CheY-like"/>
    <property type="match status" value="1"/>
</dbReference>
<evidence type="ECO:0000313" key="4">
    <source>
        <dbReference type="Proteomes" id="UP001596287"/>
    </source>
</evidence>
<reference evidence="4" key="1">
    <citation type="journal article" date="2019" name="Int. J. Syst. Evol. Microbiol.">
        <title>The Global Catalogue of Microorganisms (GCM) 10K type strain sequencing project: providing services to taxonomists for standard genome sequencing and annotation.</title>
        <authorList>
            <consortium name="The Broad Institute Genomics Platform"/>
            <consortium name="The Broad Institute Genome Sequencing Center for Infectious Disease"/>
            <person name="Wu L."/>
            <person name="Ma J."/>
        </authorList>
    </citation>
    <scope>NUCLEOTIDE SEQUENCE [LARGE SCALE GENOMIC DNA]</scope>
    <source>
        <strain evidence="4">CCUG 49679</strain>
    </source>
</reference>
<keyword evidence="1" id="KW-0597">Phosphoprotein</keyword>